<dbReference type="GO" id="GO:0020037">
    <property type="term" value="F:heme binding"/>
    <property type="evidence" value="ECO:0007669"/>
    <property type="project" value="InterPro"/>
</dbReference>
<keyword evidence="5 9" id="KW-0812">Transmembrane</keyword>
<feature type="transmembrane region" description="Helical" evidence="9">
    <location>
        <begin position="188"/>
        <end position="209"/>
    </location>
</feature>
<keyword evidence="12" id="KW-1185">Reference proteome</keyword>
<dbReference type="GO" id="GO:0005886">
    <property type="term" value="C:plasma membrane"/>
    <property type="evidence" value="ECO:0007669"/>
    <property type="project" value="TreeGrafter"/>
</dbReference>
<dbReference type="STRING" id="1075417.SAMN05421823_103652"/>
<organism evidence="11 12">
    <name type="scientific">Catalinimonas alkaloidigena</name>
    <dbReference type="NCBI Taxonomy" id="1075417"/>
    <lineage>
        <taxon>Bacteria</taxon>
        <taxon>Pseudomonadati</taxon>
        <taxon>Bacteroidota</taxon>
        <taxon>Cytophagia</taxon>
        <taxon>Cytophagales</taxon>
        <taxon>Catalimonadaceae</taxon>
        <taxon>Catalinimonas</taxon>
    </lineage>
</organism>
<evidence type="ECO:0000313" key="12">
    <source>
        <dbReference type="Proteomes" id="UP000198510"/>
    </source>
</evidence>
<evidence type="ECO:0000259" key="10">
    <source>
        <dbReference type="Pfam" id="PF01578"/>
    </source>
</evidence>
<dbReference type="AlphaFoldDB" id="A0A1G9F2K2"/>
<dbReference type="InterPro" id="IPR045062">
    <property type="entry name" value="Cyt_c_biogenesis_CcsA/CcmC"/>
</dbReference>
<evidence type="ECO:0000256" key="2">
    <source>
        <dbReference type="ARBA" id="ARBA00004141"/>
    </source>
</evidence>
<keyword evidence="8 9" id="KW-0472">Membrane</keyword>
<dbReference type="PANTHER" id="PTHR30071">
    <property type="entry name" value="HEME EXPORTER PROTEIN C"/>
    <property type="match status" value="1"/>
</dbReference>
<accession>A0A1G9F2K2</accession>
<dbReference type="OrthoDB" id="9814290at2"/>
<comment type="similarity">
    <text evidence="3">Belongs to the CcmC/CycZ/HelC family.</text>
</comment>
<protein>
    <recommendedName>
        <fullName evidence="4">Heme exporter protein C</fullName>
    </recommendedName>
</protein>
<dbReference type="Pfam" id="PF01578">
    <property type="entry name" value="Cytochrom_C_asm"/>
    <property type="match status" value="1"/>
</dbReference>
<dbReference type="EMBL" id="FNFO01000003">
    <property type="protein sequence ID" value="SDK82550.1"/>
    <property type="molecule type" value="Genomic_DNA"/>
</dbReference>
<keyword evidence="7 9" id="KW-1133">Transmembrane helix</keyword>
<feature type="transmembrane region" description="Helical" evidence="9">
    <location>
        <begin position="148"/>
        <end position="168"/>
    </location>
</feature>
<dbReference type="GO" id="GO:0015232">
    <property type="term" value="F:heme transmembrane transporter activity"/>
    <property type="evidence" value="ECO:0007669"/>
    <property type="project" value="InterPro"/>
</dbReference>
<proteinExistence type="inferred from homology"/>
<keyword evidence="6" id="KW-0201">Cytochrome c-type biogenesis</keyword>
<feature type="transmembrane region" description="Helical" evidence="9">
    <location>
        <begin position="12"/>
        <end position="29"/>
    </location>
</feature>
<dbReference type="PANTHER" id="PTHR30071:SF1">
    <property type="entry name" value="CYTOCHROME B_B6 PROTEIN-RELATED"/>
    <property type="match status" value="1"/>
</dbReference>
<dbReference type="GO" id="GO:0017004">
    <property type="term" value="P:cytochrome complex assembly"/>
    <property type="evidence" value="ECO:0007669"/>
    <property type="project" value="UniProtKB-KW"/>
</dbReference>
<sequence>MIEKSLTSRWWKGLAVVLLLYTVIAGFLMEVPRLPILNESIRNLHFHVPMWFGMMIILTISVVYSIRYLRNPSFQNDSVAIEAANTGVLFGVLGLITGSLWARFTWGAWWVNDPKLNGAAIATLIYLAYFVLRGSFADTQQAARISAVYNIFAYATLIPLLFVLPRLTDSLHPGNGGNPGFSSYDLDSQLRLVFYPAVLGWTLLGWWITSVHIRLRRLRERWENIDASVSAEPYASLQS</sequence>
<evidence type="ECO:0000256" key="8">
    <source>
        <dbReference type="ARBA" id="ARBA00023136"/>
    </source>
</evidence>
<comment type="subcellular location">
    <subcellularLocation>
        <location evidence="2">Membrane</location>
        <topology evidence="2">Multi-pass membrane protein</topology>
    </subcellularLocation>
</comment>
<evidence type="ECO:0000256" key="6">
    <source>
        <dbReference type="ARBA" id="ARBA00022748"/>
    </source>
</evidence>
<evidence type="ECO:0000256" key="9">
    <source>
        <dbReference type="SAM" id="Phobius"/>
    </source>
</evidence>
<evidence type="ECO:0000256" key="1">
    <source>
        <dbReference type="ARBA" id="ARBA00002442"/>
    </source>
</evidence>
<reference evidence="11 12" key="1">
    <citation type="submission" date="2016-10" db="EMBL/GenBank/DDBJ databases">
        <authorList>
            <person name="de Groot N.N."/>
        </authorList>
    </citation>
    <scope>NUCLEOTIDE SEQUENCE [LARGE SCALE GENOMIC DNA]</scope>
    <source>
        <strain evidence="11 12">DSM 25186</strain>
    </source>
</reference>
<gene>
    <name evidence="11" type="ORF">SAMN05421823_103652</name>
</gene>
<dbReference type="PRINTS" id="PR01386">
    <property type="entry name" value="CCMCBIOGNSIS"/>
</dbReference>
<evidence type="ECO:0000256" key="4">
    <source>
        <dbReference type="ARBA" id="ARBA00016463"/>
    </source>
</evidence>
<dbReference type="Proteomes" id="UP000198510">
    <property type="component" value="Unassembled WGS sequence"/>
</dbReference>
<name>A0A1G9F2K2_9BACT</name>
<feature type="domain" description="Cytochrome c assembly protein" evidence="10">
    <location>
        <begin position="17"/>
        <end position="158"/>
    </location>
</feature>
<evidence type="ECO:0000256" key="3">
    <source>
        <dbReference type="ARBA" id="ARBA00005840"/>
    </source>
</evidence>
<evidence type="ECO:0000256" key="7">
    <source>
        <dbReference type="ARBA" id="ARBA00022989"/>
    </source>
</evidence>
<feature type="transmembrane region" description="Helical" evidence="9">
    <location>
        <begin position="81"/>
        <end position="104"/>
    </location>
</feature>
<evidence type="ECO:0000313" key="11">
    <source>
        <dbReference type="EMBL" id="SDK82550.1"/>
    </source>
</evidence>
<feature type="transmembrane region" description="Helical" evidence="9">
    <location>
        <begin position="116"/>
        <end position="136"/>
    </location>
</feature>
<dbReference type="RefSeq" id="WP_089681643.1">
    <property type="nucleotide sequence ID" value="NZ_FNFO01000003.1"/>
</dbReference>
<evidence type="ECO:0000256" key="5">
    <source>
        <dbReference type="ARBA" id="ARBA00022692"/>
    </source>
</evidence>
<dbReference type="InterPro" id="IPR003557">
    <property type="entry name" value="Cyt_c_biogenesis_CcmC"/>
</dbReference>
<comment type="function">
    <text evidence="1">Required for the export of heme to the periplasm for the biogenesis of c-type cytochromes.</text>
</comment>
<dbReference type="InterPro" id="IPR002541">
    <property type="entry name" value="Cyt_c_assembly"/>
</dbReference>
<feature type="transmembrane region" description="Helical" evidence="9">
    <location>
        <begin position="49"/>
        <end position="69"/>
    </location>
</feature>